<reference evidence="1 2" key="1">
    <citation type="submission" date="2018-11" db="EMBL/GenBank/DDBJ databases">
        <authorList>
            <consortium name="Pathogen Informatics"/>
        </authorList>
    </citation>
    <scope>NUCLEOTIDE SEQUENCE [LARGE SCALE GENOMIC DNA]</scope>
</reference>
<sequence>MQWTGGVYARMAEVRNGITNAIVAGLIGVMQWTGGVYARMAEVRSETTTEKYTVESEGAMRTLLVARGYLYSIDVRRFHYGGKKSTIACGATRFGQHEIVAFLSYTTDCGVLLTLTEDRILNGTKMGSAFGYAVENADLNNDGLGDTWLSVRHSSNASILIAILEELPMFTTRRVMSEISLGDSKLDHVVETRMILTEWYNLDNLLLGLERMCLSLLKKCAMAVVHELSDSDIMEVRVDMAATSSAASEYPLSYCPICDEGLRDHMSLARRCDDRHSDVWLDEQCERSGTTFYKRSSYDGGKSYSLRCNRAGAYKKKTCTRATSSKKDVSSCSCFINVHAKEDHVEVQGCFGHIGHDVEPALVRLTHKQEQIF</sequence>
<dbReference type="OrthoDB" id="5870050at2759"/>
<protein>
    <submittedName>
        <fullName evidence="1">Uncharacterized protein</fullName>
    </submittedName>
</protein>
<dbReference type="GO" id="GO:0005178">
    <property type="term" value="F:integrin binding"/>
    <property type="evidence" value="ECO:0007669"/>
    <property type="project" value="TreeGrafter"/>
</dbReference>
<dbReference type="PANTHER" id="PTHR23220">
    <property type="entry name" value="INTEGRIN ALPHA"/>
    <property type="match status" value="1"/>
</dbReference>
<dbReference type="GO" id="GO:0008305">
    <property type="term" value="C:integrin complex"/>
    <property type="evidence" value="ECO:0007669"/>
    <property type="project" value="TreeGrafter"/>
</dbReference>
<accession>A0A3P7Q1A4</accession>
<dbReference type="Gene3D" id="2.130.10.130">
    <property type="entry name" value="Integrin alpha, N-terminal"/>
    <property type="match status" value="1"/>
</dbReference>
<evidence type="ECO:0000313" key="1">
    <source>
        <dbReference type="EMBL" id="VDN25732.1"/>
    </source>
</evidence>
<dbReference type="GO" id="GO:0007229">
    <property type="term" value="P:integrin-mediated signaling pathway"/>
    <property type="evidence" value="ECO:0007669"/>
    <property type="project" value="TreeGrafter"/>
</dbReference>
<dbReference type="EMBL" id="UYRV01110093">
    <property type="protein sequence ID" value="VDN25732.1"/>
    <property type="molecule type" value="Genomic_DNA"/>
</dbReference>
<dbReference type="Proteomes" id="UP000271889">
    <property type="component" value="Unassembled WGS sequence"/>
</dbReference>
<keyword evidence="2" id="KW-1185">Reference proteome</keyword>
<evidence type="ECO:0000313" key="2">
    <source>
        <dbReference type="Proteomes" id="UP000271889"/>
    </source>
</evidence>
<dbReference type="GO" id="GO:0033627">
    <property type="term" value="P:cell adhesion mediated by integrin"/>
    <property type="evidence" value="ECO:0007669"/>
    <property type="project" value="TreeGrafter"/>
</dbReference>
<proteinExistence type="predicted"/>
<dbReference type="PANTHER" id="PTHR23220:SF122">
    <property type="entry name" value="INTEGRIN ALPHA-PS1"/>
    <property type="match status" value="1"/>
</dbReference>
<dbReference type="GO" id="GO:0009897">
    <property type="term" value="C:external side of plasma membrane"/>
    <property type="evidence" value="ECO:0007669"/>
    <property type="project" value="TreeGrafter"/>
</dbReference>
<dbReference type="GO" id="GO:0007160">
    <property type="term" value="P:cell-matrix adhesion"/>
    <property type="evidence" value="ECO:0007669"/>
    <property type="project" value="TreeGrafter"/>
</dbReference>
<dbReference type="GO" id="GO:0098609">
    <property type="term" value="P:cell-cell adhesion"/>
    <property type="evidence" value="ECO:0007669"/>
    <property type="project" value="TreeGrafter"/>
</dbReference>
<name>A0A3P7Q1A4_CYLGO</name>
<dbReference type="AlphaFoldDB" id="A0A3P7Q1A4"/>
<dbReference type="InterPro" id="IPR028994">
    <property type="entry name" value="Integrin_alpha_N"/>
</dbReference>
<organism evidence="1 2">
    <name type="scientific">Cylicostephanus goldi</name>
    <name type="common">Nematode worm</name>
    <dbReference type="NCBI Taxonomy" id="71465"/>
    <lineage>
        <taxon>Eukaryota</taxon>
        <taxon>Metazoa</taxon>
        <taxon>Ecdysozoa</taxon>
        <taxon>Nematoda</taxon>
        <taxon>Chromadorea</taxon>
        <taxon>Rhabditida</taxon>
        <taxon>Rhabditina</taxon>
        <taxon>Rhabditomorpha</taxon>
        <taxon>Strongyloidea</taxon>
        <taxon>Strongylidae</taxon>
        <taxon>Cylicostephanus</taxon>
    </lineage>
</organism>
<gene>
    <name evidence="1" type="ORF">CGOC_LOCUS10183</name>
</gene>